<dbReference type="InterPro" id="IPR007709">
    <property type="entry name" value="N-FG_amidohydro"/>
</dbReference>
<dbReference type="NCBIfam" id="TIGR02017">
    <property type="entry name" value="hutG_amidohyd"/>
    <property type="match status" value="1"/>
</dbReference>
<dbReference type="Pfam" id="PF05013">
    <property type="entry name" value="FGase"/>
    <property type="match status" value="1"/>
</dbReference>
<evidence type="ECO:0000313" key="2">
    <source>
        <dbReference type="Proteomes" id="UP001242480"/>
    </source>
</evidence>
<dbReference type="EC" id="3.5.3.8" evidence="1"/>
<keyword evidence="2" id="KW-1185">Reference proteome</keyword>
<dbReference type="GO" id="GO:0050415">
    <property type="term" value="F:formimidoylglutamase activity"/>
    <property type="evidence" value="ECO:0007669"/>
    <property type="project" value="UniProtKB-EC"/>
</dbReference>
<dbReference type="EMBL" id="JAUSVX010000001">
    <property type="protein sequence ID" value="MDQ0467578.1"/>
    <property type="molecule type" value="Genomic_DNA"/>
</dbReference>
<sequence length="267" mass="29009">MSTTHPDFVTVHHGSAPLVLSLPHTGTQLPEALLPSLVSPALALKDTDWRIDLLYAFARELGASLVHTAVSRTAIDVNRDPSGVSLYPGQATTGLVPLETFDGEPLYRPGAEPDAAGLAERRKAWFEPYHAALAAEIARVRAEHPRIVVYDCHSIRSLVPRLFEGELPVFNIGSNGGTSCDEGLTATVRQACERSGESLVVDGRFRGGWITRHYGERAKGVHAIQMELAQRFYMDEDRPEVANAAKAGRAAAILRTVLENALAWVRG</sequence>
<comment type="caution">
    <text evidence="1">The sequence shown here is derived from an EMBL/GenBank/DDBJ whole genome shotgun (WGS) entry which is preliminary data.</text>
</comment>
<dbReference type="Gene3D" id="3.40.630.40">
    <property type="entry name" value="Zn-dependent exopeptidases"/>
    <property type="match status" value="1"/>
</dbReference>
<gene>
    <name evidence="1" type="ORF">QO011_000573</name>
</gene>
<accession>A0ABU0J2A6</accession>
<dbReference type="InterPro" id="IPR010247">
    <property type="entry name" value="HutG_amidohyd"/>
</dbReference>
<protein>
    <submittedName>
        <fullName evidence="1">Formiminoglutamase</fullName>
        <ecNumber evidence="1">3.5.3.8</ecNumber>
    </submittedName>
</protein>
<name>A0ABU0J2A6_9HYPH</name>
<dbReference type="RefSeq" id="WP_307267394.1">
    <property type="nucleotide sequence ID" value="NZ_JAUSVX010000001.1"/>
</dbReference>
<dbReference type="Proteomes" id="UP001242480">
    <property type="component" value="Unassembled WGS sequence"/>
</dbReference>
<organism evidence="1 2">
    <name type="scientific">Labrys wisconsinensis</name>
    <dbReference type="NCBI Taxonomy" id="425677"/>
    <lineage>
        <taxon>Bacteria</taxon>
        <taxon>Pseudomonadati</taxon>
        <taxon>Pseudomonadota</taxon>
        <taxon>Alphaproteobacteria</taxon>
        <taxon>Hyphomicrobiales</taxon>
        <taxon>Xanthobacteraceae</taxon>
        <taxon>Labrys</taxon>
    </lineage>
</organism>
<keyword evidence="1" id="KW-0378">Hydrolase</keyword>
<reference evidence="1 2" key="1">
    <citation type="submission" date="2023-07" db="EMBL/GenBank/DDBJ databases">
        <title>Genomic Encyclopedia of Type Strains, Phase IV (KMG-IV): sequencing the most valuable type-strain genomes for metagenomic binning, comparative biology and taxonomic classification.</title>
        <authorList>
            <person name="Goeker M."/>
        </authorList>
    </citation>
    <scope>NUCLEOTIDE SEQUENCE [LARGE SCALE GENOMIC DNA]</scope>
    <source>
        <strain evidence="1 2">DSM 19619</strain>
    </source>
</reference>
<proteinExistence type="predicted"/>
<evidence type="ECO:0000313" key="1">
    <source>
        <dbReference type="EMBL" id="MDQ0467578.1"/>
    </source>
</evidence>
<dbReference type="SUPFAM" id="SSF53187">
    <property type="entry name" value="Zn-dependent exopeptidases"/>
    <property type="match status" value="1"/>
</dbReference>